<organism evidence="1 2">
    <name type="scientific">Pseudomonas fluorescens</name>
    <dbReference type="NCBI Taxonomy" id="294"/>
    <lineage>
        <taxon>Bacteria</taxon>
        <taxon>Pseudomonadati</taxon>
        <taxon>Pseudomonadota</taxon>
        <taxon>Gammaproteobacteria</taxon>
        <taxon>Pseudomonadales</taxon>
        <taxon>Pseudomonadaceae</taxon>
        <taxon>Pseudomonas</taxon>
    </lineage>
</organism>
<evidence type="ECO:0000313" key="2">
    <source>
        <dbReference type="Proteomes" id="UP000325375"/>
    </source>
</evidence>
<dbReference type="AlphaFoldDB" id="A0A5E7DEM2"/>
<accession>A0A5E7DEM2</accession>
<proteinExistence type="predicted"/>
<reference evidence="1 2" key="1">
    <citation type="submission" date="2019-09" db="EMBL/GenBank/DDBJ databases">
        <authorList>
            <person name="Chandra G."/>
            <person name="Truman W A."/>
        </authorList>
    </citation>
    <scope>NUCLEOTIDE SEQUENCE [LARGE SCALE GENOMIC DNA]</scope>
    <source>
        <strain evidence="1">PS718</strain>
    </source>
</reference>
<protein>
    <submittedName>
        <fullName evidence="1">Uncharacterized protein</fullName>
    </submittedName>
</protein>
<gene>
    <name evidence="1" type="ORF">PS718_03803</name>
</gene>
<evidence type="ECO:0000313" key="1">
    <source>
        <dbReference type="EMBL" id="VVO15753.1"/>
    </source>
</evidence>
<dbReference type="EMBL" id="CABVHX010000018">
    <property type="protein sequence ID" value="VVO15753.1"/>
    <property type="molecule type" value="Genomic_DNA"/>
</dbReference>
<sequence>MPSPTELDVITNPFSSYRSTDQKKRHVIDLAAFTCQQTNPVAQLYLLDDVAFSAFEQAIEANPARNNVCLCQLKIRRKRWS</sequence>
<dbReference type="Proteomes" id="UP000325375">
    <property type="component" value="Unassembled WGS sequence"/>
</dbReference>
<name>A0A5E7DEM2_PSEFL</name>